<comment type="caution">
    <text evidence="7">The sequence shown here is derived from an EMBL/GenBank/DDBJ whole genome shotgun (WGS) entry which is preliminary data.</text>
</comment>
<evidence type="ECO:0000256" key="3">
    <source>
        <dbReference type="ARBA" id="ARBA00022692"/>
    </source>
</evidence>
<feature type="transmembrane region" description="Helical" evidence="6">
    <location>
        <begin position="46"/>
        <end position="70"/>
    </location>
</feature>
<evidence type="ECO:0000256" key="2">
    <source>
        <dbReference type="ARBA" id="ARBA00022475"/>
    </source>
</evidence>
<sequence length="314" mass="32427">MPAMRRGWLTLAGAGLAIACLVLFSRQVAGLVSDGSIDLLGALPQLVPASCAFLVAYAAFASGWHALLLAGRVPASWRVSSGIFATTQFGKYLPGNVGHHLGRVALAASYGFPGATVVATMVVEAGLVVAWMAVLGLPLLEFWLGRLDLDVPALVTALAGAGILLGGASVVLHKQRRHPRIAALLEAVDPLLRPDRRSKGLLAVSAALILAGIVLSALSLSLLDPGGTLLSFDAFPITLGLFACAWLLGFVTPGAPAGIGIRELMLTEGLTPLVGREQAVVIALTFRILSTGSDLLVFLAGLGMLSGARRRHPG</sequence>
<dbReference type="Proteomes" id="UP000315949">
    <property type="component" value="Unassembled WGS sequence"/>
</dbReference>
<comment type="subcellular location">
    <subcellularLocation>
        <location evidence="1">Cell membrane</location>
        <topology evidence="1">Multi-pass membrane protein</topology>
    </subcellularLocation>
</comment>
<dbReference type="AlphaFoldDB" id="A0A5C5U5P9"/>
<keyword evidence="5 6" id="KW-0472">Membrane</keyword>
<protein>
    <recommendedName>
        <fullName evidence="9">Flippase-like domain-containing protein</fullName>
    </recommendedName>
</protein>
<dbReference type="Pfam" id="PF03706">
    <property type="entry name" value="LPG_synthase_TM"/>
    <property type="match status" value="1"/>
</dbReference>
<evidence type="ECO:0000313" key="8">
    <source>
        <dbReference type="Proteomes" id="UP000315949"/>
    </source>
</evidence>
<keyword evidence="8" id="KW-1185">Reference proteome</keyword>
<evidence type="ECO:0008006" key="9">
    <source>
        <dbReference type="Google" id="ProtNLM"/>
    </source>
</evidence>
<evidence type="ECO:0000313" key="7">
    <source>
        <dbReference type="EMBL" id="TWT20875.1"/>
    </source>
</evidence>
<feature type="transmembrane region" description="Helical" evidence="6">
    <location>
        <begin position="201"/>
        <end position="223"/>
    </location>
</feature>
<keyword evidence="3 6" id="KW-0812">Transmembrane</keyword>
<keyword evidence="4 6" id="KW-1133">Transmembrane helix</keyword>
<evidence type="ECO:0000256" key="5">
    <source>
        <dbReference type="ARBA" id="ARBA00023136"/>
    </source>
</evidence>
<reference evidence="7 8" key="1">
    <citation type="submission" date="2019-07" db="EMBL/GenBank/DDBJ databases">
        <title>Luteimonas sp. YD-1 nov., isolated from acidic soil.</title>
        <authorList>
            <person name="Zhou J."/>
        </authorList>
    </citation>
    <scope>NUCLEOTIDE SEQUENCE [LARGE SCALE GENOMIC DNA]</scope>
    <source>
        <strain evidence="7 8">YD-1</strain>
    </source>
</reference>
<dbReference type="InterPro" id="IPR022791">
    <property type="entry name" value="L-PG_synthase/AglD"/>
</dbReference>
<accession>A0A5C5U5P9</accession>
<evidence type="ECO:0000256" key="6">
    <source>
        <dbReference type="SAM" id="Phobius"/>
    </source>
</evidence>
<gene>
    <name evidence="7" type="ORF">FQY79_06150</name>
</gene>
<dbReference type="EMBL" id="VOHE01000002">
    <property type="protein sequence ID" value="TWT20875.1"/>
    <property type="molecule type" value="Genomic_DNA"/>
</dbReference>
<feature type="transmembrane region" description="Helical" evidence="6">
    <location>
        <begin position="110"/>
        <end position="133"/>
    </location>
</feature>
<proteinExistence type="predicted"/>
<feature type="transmembrane region" description="Helical" evidence="6">
    <location>
        <begin position="235"/>
        <end position="259"/>
    </location>
</feature>
<feature type="transmembrane region" description="Helical" evidence="6">
    <location>
        <begin position="280"/>
        <end position="305"/>
    </location>
</feature>
<dbReference type="PROSITE" id="PS51257">
    <property type="entry name" value="PROKAR_LIPOPROTEIN"/>
    <property type="match status" value="1"/>
</dbReference>
<dbReference type="OrthoDB" id="2542372at2"/>
<feature type="transmembrane region" description="Helical" evidence="6">
    <location>
        <begin position="153"/>
        <end position="172"/>
    </location>
</feature>
<keyword evidence="2" id="KW-1003">Cell membrane</keyword>
<evidence type="ECO:0000256" key="4">
    <source>
        <dbReference type="ARBA" id="ARBA00022989"/>
    </source>
</evidence>
<organism evidence="7 8">
    <name type="scientific">Luteimonas wenzhouensis</name>
    <dbReference type="NCBI Taxonomy" id="2599615"/>
    <lineage>
        <taxon>Bacteria</taxon>
        <taxon>Pseudomonadati</taxon>
        <taxon>Pseudomonadota</taxon>
        <taxon>Gammaproteobacteria</taxon>
        <taxon>Lysobacterales</taxon>
        <taxon>Lysobacteraceae</taxon>
        <taxon>Luteimonas</taxon>
    </lineage>
</organism>
<evidence type="ECO:0000256" key="1">
    <source>
        <dbReference type="ARBA" id="ARBA00004651"/>
    </source>
</evidence>
<name>A0A5C5U5P9_9GAMM</name>